<name>A0A542DRF4_AMYCI</name>
<proteinExistence type="predicted"/>
<evidence type="ECO:0000313" key="2">
    <source>
        <dbReference type="Proteomes" id="UP000320876"/>
    </source>
</evidence>
<gene>
    <name evidence="1" type="ORF">FB471_5526</name>
</gene>
<keyword evidence="2" id="KW-1185">Reference proteome</keyword>
<evidence type="ECO:0008006" key="3">
    <source>
        <dbReference type="Google" id="ProtNLM"/>
    </source>
</evidence>
<organism evidence="1 2">
    <name type="scientific">Amycolatopsis cihanbeyliensis</name>
    <dbReference type="NCBI Taxonomy" id="1128664"/>
    <lineage>
        <taxon>Bacteria</taxon>
        <taxon>Bacillati</taxon>
        <taxon>Actinomycetota</taxon>
        <taxon>Actinomycetes</taxon>
        <taxon>Pseudonocardiales</taxon>
        <taxon>Pseudonocardiaceae</taxon>
        <taxon>Amycolatopsis</taxon>
    </lineage>
</organism>
<dbReference type="AlphaFoldDB" id="A0A542DRF4"/>
<reference evidence="1 2" key="1">
    <citation type="submission" date="2019-06" db="EMBL/GenBank/DDBJ databases">
        <title>Sequencing the genomes of 1000 actinobacteria strains.</title>
        <authorList>
            <person name="Klenk H.-P."/>
        </authorList>
    </citation>
    <scope>NUCLEOTIDE SEQUENCE [LARGE SCALE GENOMIC DNA]</scope>
    <source>
        <strain evidence="1 2">DSM 45679</strain>
    </source>
</reference>
<protein>
    <recommendedName>
        <fullName evidence="3">DUF3558 domain-containing protein</fullName>
    </recommendedName>
</protein>
<sequence>MTRGRPPAPLGWLAMMARGARRAAAVLAVGVLVALGGCAGEVPGSAVPDPAEQPLTVDSFGDLRTLDPCGLAQPAAFAAHGQARPLSRLSFDECLVAVTIGQDNVEVEYGLLRQLSALPEQGREIGTLSRGMRVVQTDSDERRCERHLVLADDVAISVFAQRQGADAELSAEQICAVAKAGVDAIFETVQTGNAPHWEPPHNSLARLSACSALPTDEVLGLLGRTSREVTLFPAEHQCIWGLPGGETPNAQLDFVVSAEETSSGDASVEQIAGRSTTVDPTGTDELRVCTISTEHIEFAQAIEGEREYAVIRTLFPSATGTDPCEVGSKLAEMAWPTLPPR</sequence>
<evidence type="ECO:0000313" key="1">
    <source>
        <dbReference type="EMBL" id="TQJ05689.1"/>
    </source>
</evidence>
<comment type="caution">
    <text evidence="1">The sequence shown here is derived from an EMBL/GenBank/DDBJ whole genome shotgun (WGS) entry which is preliminary data.</text>
</comment>
<dbReference type="EMBL" id="VFML01000001">
    <property type="protein sequence ID" value="TQJ05689.1"/>
    <property type="molecule type" value="Genomic_DNA"/>
</dbReference>
<dbReference type="Proteomes" id="UP000320876">
    <property type="component" value="Unassembled WGS sequence"/>
</dbReference>
<accession>A0A542DRF4</accession>